<dbReference type="InterPro" id="IPR049503">
    <property type="entry name" value="AbiJ_NTD4"/>
</dbReference>
<dbReference type="RefSeq" id="WP_244201245.1">
    <property type="nucleotide sequence ID" value="NZ_CADIJZ010000010.1"/>
</dbReference>
<feature type="domain" description="HEPN AbiJ-N-terminal" evidence="1">
    <location>
        <begin position="53"/>
        <end position="273"/>
    </location>
</feature>
<reference evidence="2 3" key="1">
    <citation type="submission" date="2020-04" db="EMBL/GenBank/DDBJ databases">
        <authorList>
            <person name="De Canck E."/>
        </authorList>
    </citation>
    <scope>NUCLEOTIDE SEQUENCE [LARGE SCALE GENOMIC DNA]</scope>
    <source>
        <strain evidence="2 3">LMG 27174</strain>
    </source>
</reference>
<evidence type="ECO:0000259" key="1">
    <source>
        <dbReference type="Pfam" id="PF18863"/>
    </source>
</evidence>
<proteinExistence type="predicted"/>
<accession>A0A6J5B512</accession>
<dbReference type="AlphaFoldDB" id="A0A6J5B512"/>
<dbReference type="Pfam" id="PF18863">
    <property type="entry name" value="AbiJ_NTD4"/>
    <property type="match status" value="1"/>
</dbReference>
<sequence length="402" mass="45822">MSVSGWCLQKFREAESAWFVDGLAFELPPNFDVDSTPKRLQIQRIKPADMLTDIFAYRYLRYPVWSQYTEAERRLLNQTIGLAKEIYPVFDNSGNKIEANEAKWKEAHNRLARELGVNELAQRYYSFATKGPMAQDWHQSGYWTYDYVCEQFVNAMPQVGLQDADGYIKERVSFVELLMRLRHEEVSKANAGLPQALLAAKLHPTSQRALRVPGLAEDGVRALNASLNQTFQRQVEELNERFRRAGAPLTFHNGFIQVATDEVIEREIASPFWRLVAPAMWENVSIDMAEALDRRDSNDKDPAFFAGKALESAIKIVSDSKGWSRGNENGASAYIDNLVSKDNGAFLTVWEGEMLRDYFRKVRNTVGHGPGSEPMPSLTPVQTDWAIETAMSWVRTLLRRMP</sequence>
<dbReference type="EMBL" id="CADIJZ010000010">
    <property type="protein sequence ID" value="CAB3691387.1"/>
    <property type="molecule type" value="Genomic_DNA"/>
</dbReference>
<evidence type="ECO:0000313" key="2">
    <source>
        <dbReference type="EMBL" id="CAB3691387.1"/>
    </source>
</evidence>
<protein>
    <recommendedName>
        <fullName evidence="1">HEPN AbiJ-N-terminal domain-containing protein</fullName>
    </recommendedName>
</protein>
<name>A0A6J5B512_9BURK</name>
<evidence type="ECO:0000313" key="3">
    <source>
        <dbReference type="Proteomes" id="UP000494205"/>
    </source>
</evidence>
<dbReference type="Proteomes" id="UP000494205">
    <property type="component" value="Unassembled WGS sequence"/>
</dbReference>
<gene>
    <name evidence="2" type="ORF">LMG27174_03187</name>
</gene>
<organism evidence="2 3">
    <name type="scientific">Paraburkholderia rhynchosiae</name>
    <dbReference type="NCBI Taxonomy" id="487049"/>
    <lineage>
        <taxon>Bacteria</taxon>
        <taxon>Pseudomonadati</taxon>
        <taxon>Pseudomonadota</taxon>
        <taxon>Betaproteobacteria</taxon>
        <taxon>Burkholderiales</taxon>
        <taxon>Burkholderiaceae</taxon>
        <taxon>Paraburkholderia</taxon>
    </lineage>
</organism>